<evidence type="ECO:0000313" key="2">
    <source>
        <dbReference type="WBParaSite" id="nRc.2.0.1.t00998-RA"/>
    </source>
</evidence>
<sequence>MIREISYVPFANNELSLRSLLEIKFRCSAKALDSKTIFSNNSINSFGKSAAIKALTVVEISSGSCVSDRAVWTT</sequence>
<keyword evidence="1" id="KW-1185">Reference proteome</keyword>
<protein>
    <submittedName>
        <fullName evidence="2">Uncharacterized protein</fullName>
    </submittedName>
</protein>
<evidence type="ECO:0000313" key="1">
    <source>
        <dbReference type="Proteomes" id="UP000887565"/>
    </source>
</evidence>
<dbReference type="AlphaFoldDB" id="A0A915HHA1"/>
<dbReference type="Proteomes" id="UP000887565">
    <property type="component" value="Unplaced"/>
</dbReference>
<accession>A0A915HHA1</accession>
<name>A0A915HHA1_ROMCU</name>
<reference evidence="2" key="1">
    <citation type="submission" date="2022-11" db="UniProtKB">
        <authorList>
            <consortium name="WormBaseParasite"/>
        </authorList>
    </citation>
    <scope>IDENTIFICATION</scope>
</reference>
<organism evidence="1 2">
    <name type="scientific">Romanomermis culicivorax</name>
    <name type="common">Nematode worm</name>
    <dbReference type="NCBI Taxonomy" id="13658"/>
    <lineage>
        <taxon>Eukaryota</taxon>
        <taxon>Metazoa</taxon>
        <taxon>Ecdysozoa</taxon>
        <taxon>Nematoda</taxon>
        <taxon>Enoplea</taxon>
        <taxon>Dorylaimia</taxon>
        <taxon>Mermithida</taxon>
        <taxon>Mermithoidea</taxon>
        <taxon>Mermithidae</taxon>
        <taxon>Romanomermis</taxon>
    </lineage>
</organism>
<dbReference type="WBParaSite" id="nRc.2.0.1.t00998-RA">
    <property type="protein sequence ID" value="nRc.2.0.1.t00998-RA"/>
    <property type="gene ID" value="nRc.2.0.1.g00998"/>
</dbReference>
<proteinExistence type="predicted"/>